<evidence type="ECO:0000313" key="4">
    <source>
        <dbReference type="Proteomes" id="UP000717515"/>
    </source>
</evidence>
<sequence length="230" mass="26281">MRFLTTLLFTLPLATSAVLAEPMLQNPFSSKLNDDAILIDRHVFKTAKVPFRSHNGTQPFTNWVGLTLDYFYIQPVFDLVKSTESIANGTLRTRGEAHITVITPPEFDKILRPVGVTVQELNDLATMGPKRDRLQRAKFGVECLGRVQVVTQPRNVFQQAIQIILKDYEDLVDYRWDVFTLFMKKGGNPALFDPENFSPHVTLGYRHRDLFEVDGVFKRKNACIRKIVVV</sequence>
<proteinExistence type="predicted"/>
<dbReference type="InterPro" id="IPR009097">
    <property type="entry name" value="Cyclic_Pdiesterase"/>
</dbReference>
<feature type="signal peptide" evidence="1">
    <location>
        <begin position="1"/>
        <end position="20"/>
    </location>
</feature>
<evidence type="ECO:0000256" key="1">
    <source>
        <dbReference type="SAM" id="SignalP"/>
    </source>
</evidence>
<name>A0A9P8CXT8_MORAP</name>
<dbReference type="InterPro" id="IPR054498">
    <property type="entry name" value="2H-SAK"/>
</dbReference>
<dbReference type="Pfam" id="PF22547">
    <property type="entry name" value="2H-SAK"/>
    <property type="match status" value="1"/>
</dbReference>
<evidence type="ECO:0000259" key="2">
    <source>
        <dbReference type="Pfam" id="PF22547"/>
    </source>
</evidence>
<dbReference type="AlphaFoldDB" id="A0A9P8CXT8"/>
<feature type="domain" description="Swiss Army Knife 2H phosphoesterase" evidence="2">
    <location>
        <begin position="62"/>
        <end position="211"/>
    </location>
</feature>
<accession>A0A9P8CXT8</accession>
<gene>
    <name evidence="3" type="ORF">KVV02_000797</name>
</gene>
<dbReference type="EMBL" id="JAIFTL010000133">
    <property type="protein sequence ID" value="KAG9322719.1"/>
    <property type="molecule type" value="Genomic_DNA"/>
</dbReference>
<protein>
    <recommendedName>
        <fullName evidence="2">Swiss Army Knife 2H phosphoesterase domain-containing protein</fullName>
    </recommendedName>
</protein>
<feature type="chain" id="PRO_5040496138" description="Swiss Army Knife 2H phosphoesterase domain-containing protein" evidence="1">
    <location>
        <begin position="21"/>
        <end position="230"/>
    </location>
</feature>
<dbReference type="SUPFAM" id="SSF55144">
    <property type="entry name" value="LigT-like"/>
    <property type="match status" value="1"/>
</dbReference>
<evidence type="ECO:0000313" key="3">
    <source>
        <dbReference type="EMBL" id="KAG9322719.1"/>
    </source>
</evidence>
<organism evidence="3 4">
    <name type="scientific">Mortierella alpina</name>
    <name type="common">Oleaginous fungus</name>
    <name type="synonym">Mortierella renispora</name>
    <dbReference type="NCBI Taxonomy" id="64518"/>
    <lineage>
        <taxon>Eukaryota</taxon>
        <taxon>Fungi</taxon>
        <taxon>Fungi incertae sedis</taxon>
        <taxon>Mucoromycota</taxon>
        <taxon>Mortierellomycotina</taxon>
        <taxon>Mortierellomycetes</taxon>
        <taxon>Mortierellales</taxon>
        <taxon>Mortierellaceae</taxon>
        <taxon>Mortierella</taxon>
    </lineage>
</organism>
<keyword evidence="1" id="KW-0732">Signal</keyword>
<reference evidence="3" key="1">
    <citation type="submission" date="2021-07" db="EMBL/GenBank/DDBJ databases">
        <title>Draft genome of Mortierella alpina, strain LL118, isolated from an aspen leaf litter sample.</title>
        <authorList>
            <person name="Yang S."/>
            <person name="Vinatzer B.A."/>
        </authorList>
    </citation>
    <scope>NUCLEOTIDE SEQUENCE</scope>
    <source>
        <strain evidence="3">LL118</strain>
    </source>
</reference>
<comment type="caution">
    <text evidence="3">The sequence shown here is derived from an EMBL/GenBank/DDBJ whole genome shotgun (WGS) entry which is preliminary data.</text>
</comment>
<dbReference type="Proteomes" id="UP000717515">
    <property type="component" value="Unassembled WGS sequence"/>
</dbReference>